<reference evidence="2 3" key="1">
    <citation type="journal article" date="2017" name="Biosci Microbiota Food Health">
        <title>Genomic characterization reconfirms the taxonomic status of Lactobacillus parakefiri.</title>
        <authorList>
            <person name="Tanizawa Y."/>
            <person name="Kobayashi H."/>
            <person name="Kaminuma E."/>
            <person name="Sakamoto M."/>
            <person name="Ohkuma M."/>
            <person name="Nakamura Y."/>
            <person name="Arita M."/>
            <person name="Tohno M."/>
        </authorList>
    </citation>
    <scope>NUCLEOTIDE SEQUENCE [LARGE SCALE GENOMIC DNA]</scope>
    <source>
        <strain evidence="2 3">JCM 8573</strain>
    </source>
</reference>
<dbReference type="Proteomes" id="UP000214739">
    <property type="component" value="Unassembled WGS sequence"/>
</dbReference>
<comment type="caution">
    <text evidence="2">The sequence shown here is derived from an EMBL/GenBank/DDBJ whole genome shotgun (WGS) entry which is preliminary data.</text>
</comment>
<proteinExistence type="predicted"/>
<keyword evidence="1" id="KW-1133">Transmembrane helix</keyword>
<gene>
    <name evidence="2" type="ORF">LPKJCM_01572</name>
</gene>
<protein>
    <submittedName>
        <fullName evidence="2">Uncharacterized protein</fullName>
    </submittedName>
</protein>
<keyword evidence="1" id="KW-0812">Transmembrane</keyword>
<feature type="transmembrane region" description="Helical" evidence="1">
    <location>
        <begin position="12"/>
        <end position="29"/>
    </location>
</feature>
<name>A0A224VC03_9LACO</name>
<keyword evidence="1" id="KW-0472">Membrane</keyword>
<accession>A0A224VC03</accession>
<evidence type="ECO:0000313" key="2">
    <source>
        <dbReference type="EMBL" id="GAW72455.1"/>
    </source>
</evidence>
<evidence type="ECO:0000256" key="1">
    <source>
        <dbReference type="SAM" id="Phobius"/>
    </source>
</evidence>
<dbReference type="AlphaFoldDB" id="A0A224VC03"/>
<evidence type="ECO:0000313" key="3">
    <source>
        <dbReference type="Proteomes" id="UP000214739"/>
    </source>
</evidence>
<organism evidence="2 3">
    <name type="scientific">Lentilactobacillus parakefiri</name>
    <dbReference type="NCBI Taxonomy" id="152332"/>
    <lineage>
        <taxon>Bacteria</taxon>
        <taxon>Bacillati</taxon>
        <taxon>Bacillota</taxon>
        <taxon>Bacilli</taxon>
        <taxon>Lactobacillales</taxon>
        <taxon>Lactobacillaceae</taxon>
        <taxon>Lentilactobacillus</taxon>
    </lineage>
</organism>
<sequence length="50" mass="5691">MNFERKMAGFDLSTVCGIVSAFTMLFSFLNNGELLYKEMLHHEVIITGFS</sequence>
<dbReference type="EMBL" id="BDGB01000072">
    <property type="protein sequence ID" value="GAW72455.1"/>
    <property type="molecule type" value="Genomic_DNA"/>
</dbReference>